<dbReference type="Proteomes" id="UP000430692">
    <property type="component" value="Unassembled WGS sequence"/>
</dbReference>
<evidence type="ECO:0000313" key="4">
    <source>
        <dbReference type="Proteomes" id="UP000430692"/>
    </source>
</evidence>
<comment type="similarity">
    <text evidence="1 2">Belongs to the arylamine N-acetyltransferase family.</text>
</comment>
<keyword evidence="3" id="KW-0808">Transferase</keyword>
<evidence type="ECO:0000313" key="3">
    <source>
        <dbReference type="EMBL" id="MXQ53797.1"/>
    </source>
</evidence>
<dbReference type="PRINTS" id="PR01543">
    <property type="entry name" value="ANATRNSFRASE"/>
</dbReference>
<organism evidence="3 4">
    <name type="scientific">Shimazuella alba</name>
    <dbReference type="NCBI Taxonomy" id="2690964"/>
    <lineage>
        <taxon>Bacteria</taxon>
        <taxon>Bacillati</taxon>
        <taxon>Bacillota</taxon>
        <taxon>Bacilli</taxon>
        <taxon>Bacillales</taxon>
        <taxon>Thermoactinomycetaceae</taxon>
        <taxon>Shimazuella</taxon>
    </lineage>
</organism>
<dbReference type="InterPro" id="IPR053710">
    <property type="entry name" value="Arylamine_NAT_domain_sf"/>
</dbReference>
<dbReference type="SUPFAM" id="SSF54001">
    <property type="entry name" value="Cysteine proteinases"/>
    <property type="match status" value="1"/>
</dbReference>
<evidence type="ECO:0000256" key="1">
    <source>
        <dbReference type="ARBA" id="ARBA00006547"/>
    </source>
</evidence>
<dbReference type="GO" id="GO:0016407">
    <property type="term" value="F:acetyltransferase activity"/>
    <property type="evidence" value="ECO:0007669"/>
    <property type="project" value="InterPro"/>
</dbReference>
<dbReference type="InterPro" id="IPR038765">
    <property type="entry name" value="Papain-like_cys_pep_sf"/>
</dbReference>
<dbReference type="PANTHER" id="PTHR11786:SF0">
    <property type="entry name" value="ARYLAMINE N-ACETYLTRANSFERASE 4-RELATED"/>
    <property type="match status" value="1"/>
</dbReference>
<reference evidence="3 4" key="1">
    <citation type="submission" date="2019-12" db="EMBL/GenBank/DDBJ databases">
        <title>Whole-genome analyses of novel actinobacteria.</title>
        <authorList>
            <person name="Sahin N."/>
            <person name="Saygin H."/>
        </authorList>
    </citation>
    <scope>NUCLEOTIDE SEQUENCE [LARGE SCALE GENOMIC DNA]</scope>
    <source>
        <strain evidence="3 4">KC615</strain>
    </source>
</reference>
<dbReference type="EMBL" id="WUUL01000005">
    <property type="protein sequence ID" value="MXQ53797.1"/>
    <property type="molecule type" value="Genomic_DNA"/>
</dbReference>
<evidence type="ECO:0000256" key="2">
    <source>
        <dbReference type="RuleBase" id="RU003452"/>
    </source>
</evidence>
<comment type="caution">
    <text evidence="3">The sequence shown here is derived from an EMBL/GenBank/DDBJ whole genome shotgun (WGS) entry which is preliminary data.</text>
</comment>
<dbReference type="PANTHER" id="PTHR11786">
    <property type="entry name" value="N-HYDROXYARYLAMINE O-ACETYLTRANSFERASE"/>
    <property type="match status" value="1"/>
</dbReference>
<gene>
    <name evidence="3" type="ORF">GSM42_08675</name>
</gene>
<protein>
    <submittedName>
        <fullName evidence="3">Acetyltransferase</fullName>
    </submittedName>
</protein>
<dbReference type="RefSeq" id="WP_160801157.1">
    <property type="nucleotide sequence ID" value="NZ_WUUL01000005.1"/>
</dbReference>
<dbReference type="AlphaFoldDB" id="A0A6I4VQ75"/>
<sequence>MDIKNYLSRIGLDQDIKNNLAGLTQLQQNHVTQVPFENLDILQAIPLSLDPNELYKKIVVRRRGGVCYELNGLFHVLLRRLNFDVCMCAATVYLNGSWFIEGTHLTNIVHLNGEKYSVDVGFGGNTPSIPIPLTGQKIYAVNNYYRVKSFLEEQNMWVLEKKEDRNWIALYKFSQKEKIIDDFKDVCDFTQYSEQSTFNKVPVIMKVKNQGRITLRDQSLTIVEGLNKTKRIIDPREVKSIYKDLFDLEI</sequence>
<dbReference type="Pfam" id="PF00797">
    <property type="entry name" value="Acetyltransf_2"/>
    <property type="match status" value="1"/>
</dbReference>
<name>A0A6I4VQ75_9BACL</name>
<keyword evidence="4" id="KW-1185">Reference proteome</keyword>
<dbReference type="Gene3D" id="3.30.2140.20">
    <property type="match status" value="1"/>
</dbReference>
<dbReference type="InterPro" id="IPR001447">
    <property type="entry name" value="Arylamine_N-AcTrfase"/>
</dbReference>
<accession>A0A6I4VQ75</accession>
<proteinExistence type="inferred from homology"/>